<dbReference type="GO" id="GO:0008422">
    <property type="term" value="F:beta-glucosidase activity"/>
    <property type="evidence" value="ECO:0007669"/>
    <property type="project" value="TreeGrafter"/>
</dbReference>
<dbReference type="SUPFAM" id="SSF51445">
    <property type="entry name" value="(Trans)glycosidases"/>
    <property type="match status" value="1"/>
</dbReference>
<proteinExistence type="inferred from homology"/>
<dbReference type="InterPro" id="IPR017853">
    <property type="entry name" value="GH"/>
</dbReference>
<dbReference type="InterPro" id="IPR001360">
    <property type="entry name" value="Glyco_hydro_1"/>
</dbReference>
<evidence type="ECO:0000313" key="2">
    <source>
        <dbReference type="EMBL" id="MDB7085939.1"/>
    </source>
</evidence>
<evidence type="ECO:0000313" key="3">
    <source>
        <dbReference type="Proteomes" id="UP001211987"/>
    </source>
</evidence>
<protein>
    <submittedName>
        <fullName evidence="2">Family 1 glycosylhydrolase</fullName>
    </submittedName>
</protein>
<dbReference type="AlphaFoldDB" id="A0AB35ITY5"/>
<organism evidence="2 3">
    <name type="scientific">Thomasclavelia ramosa</name>
    <dbReference type="NCBI Taxonomy" id="1547"/>
    <lineage>
        <taxon>Bacteria</taxon>
        <taxon>Bacillati</taxon>
        <taxon>Bacillota</taxon>
        <taxon>Erysipelotrichia</taxon>
        <taxon>Erysipelotrichales</taxon>
        <taxon>Coprobacillaceae</taxon>
        <taxon>Thomasclavelia</taxon>
    </lineage>
</organism>
<dbReference type="RefSeq" id="WP_272019377.1">
    <property type="nucleotide sequence ID" value="NZ_JAQLKE010000064.1"/>
</dbReference>
<dbReference type="Gene3D" id="3.20.20.80">
    <property type="entry name" value="Glycosidases"/>
    <property type="match status" value="1"/>
</dbReference>
<dbReference type="PRINTS" id="PR00131">
    <property type="entry name" value="GLHYDRLASE1"/>
</dbReference>
<accession>A0AB35ITY5</accession>
<comment type="caution">
    <text evidence="2">The sequence shown here is derived from an EMBL/GenBank/DDBJ whole genome shotgun (WGS) entry which is preliminary data.</text>
</comment>
<dbReference type="Pfam" id="PF00232">
    <property type="entry name" value="Glyco_hydro_1"/>
    <property type="match status" value="2"/>
</dbReference>
<gene>
    <name evidence="2" type="ORF">PM738_19355</name>
</gene>
<dbReference type="EMBL" id="JAQLKE010000064">
    <property type="protein sequence ID" value="MDB7085939.1"/>
    <property type="molecule type" value="Genomic_DNA"/>
</dbReference>
<dbReference type="GO" id="GO:0016052">
    <property type="term" value="P:carbohydrate catabolic process"/>
    <property type="evidence" value="ECO:0007669"/>
    <property type="project" value="TreeGrafter"/>
</dbReference>
<dbReference type="GO" id="GO:0005829">
    <property type="term" value="C:cytosol"/>
    <property type="evidence" value="ECO:0007669"/>
    <property type="project" value="TreeGrafter"/>
</dbReference>
<sequence length="498" mass="57500">MRKLEFPKTFLWGGGLADFQAEGGYEESGRGLTTLDFVTSGNIDQPRRLTYILPDGTKGVQPARGCALPEGARGYIDPDYYYPSLHAVDFAFHYKEDIKMLAEMGSSVFRFSICWTRLFPKGIEDEALEAGLKFYENIIDECLKYKVEPLVTICHDEIPAYLADEYSGWLNRKTIDCYLKLCKALFKRFKGKVKYWITFNEINSLNGYMALGCTQYDDYSRFVGAHHMFLASALAVKMGHEMMDDVMFGAMYASSPCYPLTCKPEDVFMQMQVRRRTWYFADVMMRGYYPGYAQTILEEKGVTLPIEDGDEEILREGTLDFYSFSCYRSTTVNVYSEFPIKGCDIMSMDTNPYLPTTAWGWPLDPMSLRYILNEVYDRYQKPVFIAENGLGEIDQADADGYVEDDYRIQYLKDHFKEIRKAICLDHVEVLGYTMWGCIDLVSLGTGEMKKRYGWIYVDMDDEGNGTKKRIPKKSYYWMQEFLTTNGANLEQEDEPLII</sequence>
<dbReference type="PANTHER" id="PTHR10353">
    <property type="entry name" value="GLYCOSYL HYDROLASE"/>
    <property type="match status" value="1"/>
</dbReference>
<evidence type="ECO:0000256" key="1">
    <source>
        <dbReference type="RuleBase" id="RU003690"/>
    </source>
</evidence>
<comment type="similarity">
    <text evidence="1">Belongs to the glycosyl hydrolase 1 family.</text>
</comment>
<reference evidence="2" key="1">
    <citation type="submission" date="2023-01" db="EMBL/GenBank/DDBJ databases">
        <title>Human gut microbiome strain richness.</title>
        <authorList>
            <person name="Chen-Liaw A."/>
        </authorList>
    </citation>
    <scope>NUCLEOTIDE SEQUENCE</scope>
    <source>
        <strain evidence="2">1001217st2_G6_1001217B_191108</strain>
    </source>
</reference>
<dbReference type="PANTHER" id="PTHR10353:SF296">
    <property type="entry name" value="6-PHOSPHO-BETA-GLUCOSIDASE"/>
    <property type="match status" value="1"/>
</dbReference>
<dbReference type="Proteomes" id="UP001211987">
    <property type="component" value="Unassembled WGS sequence"/>
</dbReference>
<name>A0AB35ITY5_9FIRM</name>